<gene>
    <name evidence="7" type="ORF">M2A_2182</name>
</gene>
<dbReference type="Gene3D" id="3.40.109.10">
    <property type="entry name" value="NADH Oxidase"/>
    <property type="match status" value="1"/>
</dbReference>
<dbReference type="PANTHER" id="PTHR43673:SF2">
    <property type="entry name" value="NITROREDUCTASE"/>
    <property type="match status" value="1"/>
</dbReference>
<evidence type="ECO:0000256" key="3">
    <source>
        <dbReference type="ARBA" id="ARBA00022630"/>
    </source>
</evidence>
<keyword evidence="3" id="KW-0285">Flavoprotein</keyword>
<dbReference type="PANTHER" id="PTHR43673">
    <property type="entry name" value="NAD(P)H NITROREDUCTASE YDGI-RELATED"/>
    <property type="match status" value="1"/>
</dbReference>
<evidence type="ECO:0000256" key="5">
    <source>
        <dbReference type="ARBA" id="ARBA00023002"/>
    </source>
</evidence>
<evidence type="ECO:0000313" key="7">
    <source>
        <dbReference type="EMBL" id="GAK45683.1"/>
    </source>
</evidence>
<dbReference type="GO" id="GO:0016491">
    <property type="term" value="F:oxidoreductase activity"/>
    <property type="evidence" value="ECO:0007669"/>
    <property type="project" value="UniProtKB-KW"/>
</dbReference>
<accession>A0A081BCB5</accession>
<reference evidence="7 8" key="1">
    <citation type="submission" date="2014-07" db="EMBL/GenBank/DDBJ databases">
        <title>Tepidicaulis marinum gen. nov., sp. nov., a novel marine bacterium denitrifying nitrate to nitrous oxide strictly under microaerobic conditions.</title>
        <authorList>
            <person name="Takeuchi M."/>
            <person name="Yamagishi T."/>
            <person name="Kamagata Y."/>
            <person name="Oshima K."/>
            <person name="Hattori M."/>
            <person name="Katayama T."/>
            <person name="Hanada S."/>
            <person name="Tamaki H."/>
            <person name="Marumo K."/>
            <person name="Maeda H."/>
            <person name="Nedachi M."/>
            <person name="Iwasaki W."/>
            <person name="Suwa Y."/>
            <person name="Sakata S."/>
        </authorList>
    </citation>
    <scope>NUCLEOTIDE SEQUENCE [LARGE SCALE GENOMIC DNA]</scope>
    <source>
        <strain evidence="7 8">MA2</strain>
    </source>
</reference>
<comment type="cofactor">
    <cofactor evidence="1">
        <name>FMN</name>
        <dbReference type="ChEBI" id="CHEBI:58210"/>
    </cofactor>
</comment>
<evidence type="ECO:0000256" key="1">
    <source>
        <dbReference type="ARBA" id="ARBA00001917"/>
    </source>
</evidence>
<keyword evidence="8" id="KW-1185">Reference proteome</keyword>
<feature type="domain" description="Nitroreductase" evidence="6">
    <location>
        <begin position="7"/>
        <end position="196"/>
    </location>
</feature>
<evidence type="ECO:0000256" key="2">
    <source>
        <dbReference type="ARBA" id="ARBA00007118"/>
    </source>
</evidence>
<keyword evidence="4" id="KW-0288">FMN</keyword>
<dbReference type="Proteomes" id="UP000028702">
    <property type="component" value="Unassembled WGS sequence"/>
</dbReference>
<organism evidence="7 8">
    <name type="scientific">Tepidicaulis marinus</name>
    <dbReference type="NCBI Taxonomy" id="1333998"/>
    <lineage>
        <taxon>Bacteria</taxon>
        <taxon>Pseudomonadati</taxon>
        <taxon>Pseudomonadota</taxon>
        <taxon>Alphaproteobacteria</taxon>
        <taxon>Hyphomicrobiales</taxon>
        <taxon>Parvibaculaceae</taxon>
        <taxon>Tepidicaulis</taxon>
    </lineage>
</organism>
<comment type="caution">
    <text evidence="7">The sequence shown here is derived from an EMBL/GenBank/DDBJ whole genome shotgun (WGS) entry which is preliminary data.</text>
</comment>
<dbReference type="AlphaFoldDB" id="A0A081BCB5"/>
<proteinExistence type="inferred from homology"/>
<dbReference type="CDD" id="cd02136">
    <property type="entry name" value="PnbA_NfnB-like"/>
    <property type="match status" value="1"/>
</dbReference>
<dbReference type="SUPFAM" id="SSF55469">
    <property type="entry name" value="FMN-dependent nitroreductase-like"/>
    <property type="match status" value="1"/>
</dbReference>
<dbReference type="STRING" id="1333998.M2A_2182"/>
<comment type="similarity">
    <text evidence="2">Belongs to the nitroreductase family.</text>
</comment>
<sequence>MQLQDAIKERKSIRAFKPDPVPFETVKELLELAALAPSGTNVQPWKVHVVTGAARERLVEGVLAYREENPGDTAQEFEHSNKRVEPYLGRMRKLGKDMYGLIGIPKGDKERAWEQWGRNYKFFDAPVGLIFTIDKELDARSWLDIGMFMQNLMLAATEKGLATCAQGAWNMFWKATRPLLGIPESEYIICGLSLGYADPDAPVNALISEREPVEAFATFHGFEDAESSAAKAG</sequence>
<evidence type="ECO:0000313" key="8">
    <source>
        <dbReference type="Proteomes" id="UP000028702"/>
    </source>
</evidence>
<dbReference type="eggNOG" id="COG0778">
    <property type="taxonomic scope" value="Bacteria"/>
</dbReference>
<protein>
    <submittedName>
        <fullName evidence="7">Nitroreductase</fullName>
    </submittedName>
</protein>
<keyword evidence="5" id="KW-0560">Oxidoreductase</keyword>
<dbReference type="RefSeq" id="WP_045447156.1">
    <property type="nucleotide sequence ID" value="NZ_BBIO01000011.1"/>
</dbReference>
<dbReference type="InterPro" id="IPR029479">
    <property type="entry name" value="Nitroreductase"/>
</dbReference>
<dbReference type="EMBL" id="BBIO01000011">
    <property type="protein sequence ID" value="GAK45683.1"/>
    <property type="molecule type" value="Genomic_DNA"/>
</dbReference>
<dbReference type="InterPro" id="IPR000415">
    <property type="entry name" value="Nitroreductase-like"/>
</dbReference>
<evidence type="ECO:0000259" key="6">
    <source>
        <dbReference type="Pfam" id="PF00881"/>
    </source>
</evidence>
<evidence type="ECO:0000256" key="4">
    <source>
        <dbReference type="ARBA" id="ARBA00022643"/>
    </source>
</evidence>
<name>A0A081BCB5_9HYPH</name>
<dbReference type="Pfam" id="PF00881">
    <property type="entry name" value="Nitroreductase"/>
    <property type="match status" value="1"/>
</dbReference>